<organism evidence="1 2">
    <name type="scientific">Anabarilius grahami</name>
    <name type="common">Kanglang fish</name>
    <name type="synonym">Barilius grahami</name>
    <dbReference type="NCBI Taxonomy" id="495550"/>
    <lineage>
        <taxon>Eukaryota</taxon>
        <taxon>Metazoa</taxon>
        <taxon>Chordata</taxon>
        <taxon>Craniata</taxon>
        <taxon>Vertebrata</taxon>
        <taxon>Euteleostomi</taxon>
        <taxon>Actinopterygii</taxon>
        <taxon>Neopterygii</taxon>
        <taxon>Teleostei</taxon>
        <taxon>Ostariophysi</taxon>
        <taxon>Cypriniformes</taxon>
        <taxon>Xenocyprididae</taxon>
        <taxon>Xenocypridinae</taxon>
        <taxon>Xenocypridinae incertae sedis</taxon>
        <taxon>Anabarilius</taxon>
    </lineage>
</organism>
<reference evidence="1 2" key="1">
    <citation type="submission" date="2018-10" db="EMBL/GenBank/DDBJ databases">
        <title>Genome assembly for a Yunnan-Guizhou Plateau 3E fish, Anabarilius grahami (Regan), and its evolutionary and genetic applications.</title>
        <authorList>
            <person name="Jiang W."/>
        </authorList>
    </citation>
    <scope>NUCLEOTIDE SEQUENCE [LARGE SCALE GENOMIC DNA]</scope>
    <source>
        <strain evidence="1">AG-KIZ</strain>
        <tissue evidence="1">Muscle</tissue>
    </source>
</reference>
<gene>
    <name evidence="1" type="ORF">DPX16_12662</name>
</gene>
<keyword evidence="2" id="KW-1185">Reference proteome</keyword>
<dbReference type="AlphaFoldDB" id="A0A3N0YKT2"/>
<dbReference type="EMBL" id="RJVU01037189">
    <property type="protein sequence ID" value="ROL46769.1"/>
    <property type="molecule type" value="Genomic_DNA"/>
</dbReference>
<evidence type="ECO:0000313" key="1">
    <source>
        <dbReference type="EMBL" id="ROL46769.1"/>
    </source>
</evidence>
<dbReference type="PANTHER" id="PTHR31025:SF30">
    <property type="entry name" value="SI:DKEY-15H8.17"/>
    <property type="match status" value="1"/>
</dbReference>
<evidence type="ECO:0000313" key="2">
    <source>
        <dbReference type="Proteomes" id="UP000281406"/>
    </source>
</evidence>
<protein>
    <submittedName>
        <fullName evidence="1">Uncharacterized protein</fullName>
    </submittedName>
</protein>
<dbReference type="PANTHER" id="PTHR31025">
    <property type="entry name" value="SI:CH211-196P9.1-RELATED"/>
    <property type="match status" value="1"/>
</dbReference>
<dbReference type="OrthoDB" id="7367179at2759"/>
<name>A0A3N0YKT2_ANAGA</name>
<proteinExistence type="predicted"/>
<comment type="caution">
    <text evidence="1">The sequence shown here is derived from an EMBL/GenBank/DDBJ whole genome shotgun (WGS) entry which is preliminary data.</text>
</comment>
<dbReference type="Proteomes" id="UP000281406">
    <property type="component" value="Unassembled WGS sequence"/>
</dbReference>
<sequence>MQLVMLCREQDLQFFGQDLVFSRLVNDLRDIEESGIILDDGEKLQGALIAIVGDNLGSHSVGGFTENFSKSKNFCRYCMIHRDDFEREPTKIGPLRTQEAYKNSVRGLSLGHSLIDGQANEFNAHMYNFAIQEAVRLSNLTGSIMETAMVTYKGDSILTSKKWMLCVEGKVVIQSVNPQDDFTSALAVFFASFYIFNLEYQAEAASTLEFIQRMSVSVKELCELMNVNYDRAVIEAIARVNNEKEDSLESDSSQTAANEGRYNVDGSMEFKLLHSDNWQPFTSPSLRKTCVIVAPLYTSSPKIKALKFKHLQELKHVLPKDFHPFYNALDHE</sequence>
<accession>A0A3N0YKT2</accession>